<feature type="compositionally biased region" description="Low complexity" evidence="1">
    <location>
        <begin position="198"/>
        <end position="213"/>
    </location>
</feature>
<feature type="compositionally biased region" description="Low complexity" evidence="1">
    <location>
        <begin position="220"/>
        <end position="232"/>
    </location>
</feature>
<sequence>MKLEPTPATHPRKHSRTFALLGRQPPEIAGDAQPHGTVTKAIYEAVDESGGYREDSAVDGPEADGQLDGLSSYIDRGSESINVSPPPAPGSEGSGSPTAPLSNAELAEERPLTIFRPHGRRSGGRRIRRSRAHCSSDTVEKQAEESDDAILDSPQSSKDPAAPVIVAEAGAGNLALISENTHATAPLPIAQPQPRTGSLSIPTLSISPPHSSSPSPPPSFALEPIPIAREML</sequence>
<gene>
    <name evidence="2" type="ORF">NP233_g7951</name>
</gene>
<organism evidence="2 3">
    <name type="scientific">Leucocoprinus birnbaumii</name>
    <dbReference type="NCBI Taxonomy" id="56174"/>
    <lineage>
        <taxon>Eukaryota</taxon>
        <taxon>Fungi</taxon>
        <taxon>Dikarya</taxon>
        <taxon>Basidiomycota</taxon>
        <taxon>Agaricomycotina</taxon>
        <taxon>Agaricomycetes</taxon>
        <taxon>Agaricomycetidae</taxon>
        <taxon>Agaricales</taxon>
        <taxon>Agaricineae</taxon>
        <taxon>Agaricaceae</taxon>
        <taxon>Leucocoprinus</taxon>
    </lineage>
</organism>
<accession>A0AAD5VPW3</accession>
<dbReference type="EMBL" id="JANIEX010000614">
    <property type="protein sequence ID" value="KAJ3564954.1"/>
    <property type="molecule type" value="Genomic_DNA"/>
</dbReference>
<evidence type="ECO:0000256" key="1">
    <source>
        <dbReference type="SAM" id="MobiDB-lite"/>
    </source>
</evidence>
<reference evidence="2" key="1">
    <citation type="submission" date="2022-07" db="EMBL/GenBank/DDBJ databases">
        <title>Genome Sequence of Leucocoprinus birnbaumii.</title>
        <authorList>
            <person name="Buettner E."/>
        </authorList>
    </citation>
    <scope>NUCLEOTIDE SEQUENCE</scope>
    <source>
        <strain evidence="2">VT141</strain>
    </source>
</reference>
<comment type="caution">
    <text evidence="2">The sequence shown here is derived from an EMBL/GenBank/DDBJ whole genome shotgun (WGS) entry which is preliminary data.</text>
</comment>
<keyword evidence="3" id="KW-1185">Reference proteome</keyword>
<dbReference type="AlphaFoldDB" id="A0AAD5VPW3"/>
<feature type="compositionally biased region" description="Basic residues" evidence="1">
    <location>
        <begin position="117"/>
        <end position="132"/>
    </location>
</feature>
<feature type="region of interest" description="Disordered" evidence="1">
    <location>
        <begin position="1"/>
        <end position="161"/>
    </location>
</feature>
<protein>
    <submittedName>
        <fullName evidence="2">Uncharacterized protein</fullName>
    </submittedName>
</protein>
<feature type="compositionally biased region" description="Low complexity" evidence="1">
    <location>
        <begin position="90"/>
        <end position="100"/>
    </location>
</feature>
<evidence type="ECO:0000313" key="3">
    <source>
        <dbReference type="Proteomes" id="UP001213000"/>
    </source>
</evidence>
<dbReference type="Proteomes" id="UP001213000">
    <property type="component" value="Unassembled WGS sequence"/>
</dbReference>
<evidence type="ECO:0000313" key="2">
    <source>
        <dbReference type="EMBL" id="KAJ3564954.1"/>
    </source>
</evidence>
<proteinExistence type="predicted"/>
<feature type="region of interest" description="Disordered" evidence="1">
    <location>
        <begin position="185"/>
        <end position="232"/>
    </location>
</feature>
<name>A0AAD5VPW3_9AGAR</name>